<dbReference type="InterPro" id="IPR004450">
    <property type="entry name" value="Thr_synthase-like"/>
</dbReference>
<dbReference type="EMBL" id="NDWU01000003">
    <property type="protein sequence ID" value="PUA34131.1"/>
    <property type="molecule type" value="Genomic_DNA"/>
</dbReference>
<dbReference type="Pfam" id="PF00291">
    <property type="entry name" value="PALP"/>
    <property type="match status" value="1"/>
</dbReference>
<feature type="binding site" evidence="13">
    <location>
        <position position="134"/>
    </location>
    <ligand>
        <name>pyridoxal 5'-phosphate</name>
        <dbReference type="ChEBI" id="CHEBI:597326"/>
    </ligand>
</feature>
<keyword evidence="9 12" id="KW-0456">Lyase</keyword>
<evidence type="ECO:0000256" key="2">
    <source>
        <dbReference type="ARBA" id="ARBA00004979"/>
    </source>
</evidence>
<accession>A0A2R7Y9B1</accession>
<dbReference type="GO" id="GO:0030170">
    <property type="term" value="F:pyridoxal phosphate binding"/>
    <property type="evidence" value="ECO:0007669"/>
    <property type="project" value="InterPro"/>
</dbReference>
<gene>
    <name evidence="17" type="ORF">B9J98_01770</name>
</gene>
<dbReference type="InterPro" id="IPR001926">
    <property type="entry name" value="TrpB-like_PALP"/>
</dbReference>
<name>A0A2R7Y9B1_9ARCH</name>
<proteinExistence type="inferred from homology"/>
<sequence>MKRVWQECIECRSVYDADAVRYRCDCGGLLEVSIDIESLGDISWERFRSRRFNVWRYIELLPFEDHEHAVSLEEGGTPLYKADRLAEWLGAKNVYIKYEGMNPTGSFKDRGMCVGITKALKLGARGVACASTGNTAASLAAYSAKAGIPCIVVVPKEVVALGKLFQALLYGAKVVRLHGTFDEALSLVWKASEEVGVYLLNSINPWRLEGQKTVAFETVDQLGRVPRYVVLPVGNCGNIAAAWKGFKEMEMAGLINEKPSMVGIQSEGASPFVDLVKEGLETLRPVETPKTVASAIRIGRPVNWKKALLAVKESGGLVAKVSDAEIIQAQRMLASLEGIGVEPAAAASVAGVKKLIESGDIDADETIVCVCTGSMLKDPNPELIKGLEPTEIVPELGLVRDLLASLLSR</sequence>
<dbReference type="PANTHER" id="PTHR48078">
    <property type="entry name" value="THREONINE DEHYDRATASE, MITOCHONDRIAL-RELATED"/>
    <property type="match status" value="1"/>
</dbReference>
<dbReference type="GO" id="GO:0009088">
    <property type="term" value="P:threonine biosynthetic process"/>
    <property type="evidence" value="ECO:0007669"/>
    <property type="project" value="UniProtKB-UniRule"/>
</dbReference>
<dbReference type="Gene3D" id="3.40.50.1100">
    <property type="match status" value="2"/>
</dbReference>
<dbReference type="PIRSF" id="PIRSF038945">
    <property type="entry name" value="Thr_synthase"/>
    <property type="match status" value="1"/>
</dbReference>
<protein>
    <recommendedName>
        <fullName evidence="5 11">Threonine synthase</fullName>
        <ecNumber evidence="4 11">4.2.3.1</ecNumber>
    </recommendedName>
</protein>
<comment type="similarity">
    <text evidence="3 12">Belongs to the threonine synthase family.</text>
</comment>
<dbReference type="GO" id="GO:0006565">
    <property type="term" value="P:L-serine catabolic process"/>
    <property type="evidence" value="ECO:0007669"/>
    <property type="project" value="TreeGrafter"/>
</dbReference>
<dbReference type="GO" id="GO:0003941">
    <property type="term" value="F:L-serine ammonia-lyase activity"/>
    <property type="evidence" value="ECO:0007669"/>
    <property type="project" value="TreeGrafter"/>
</dbReference>
<evidence type="ECO:0000256" key="6">
    <source>
        <dbReference type="ARBA" id="ARBA00022605"/>
    </source>
</evidence>
<dbReference type="SUPFAM" id="SSF53686">
    <property type="entry name" value="Tryptophan synthase beta subunit-like PLP-dependent enzymes"/>
    <property type="match status" value="1"/>
</dbReference>
<evidence type="ECO:0000256" key="1">
    <source>
        <dbReference type="ARBA" id="ARBA00001933"/>
    </source>
</evidence>
<dbReference type="PROSITE" id="PS00165">
    <property type="entry name" value="DEHYDRATASE_SER_THR"/>
    <property type="match status" value="1"/>
</dbReference>
<dbReference type="GO" id="GO:0009097">
    <property type="term" value="P:isoleucine biosynthetic process"/>
    <property type="evidence" value="ECO:0007669"/>
    <property type="project" value="TreeGrafter"/>
</dbReference>
<evidence type="ECO:0000256" key="4">
    <source>
        <dbReference type="ARBA" id="ARBA00013028"/>
    </source>
</evidence>
<dbReference type="NCBIfam" id="TIGR00260">
    <property type="entry name" value="thrC"/>
    <property type="match status" value="1"/>
</dbReference>
<feature type="binding site" evidence="13">
    <location>
        <position position="372"/>
    </location>
    <ligand>
        <name>pyridoxal 5'-phosphate</name>
        <dbReference type="ChEBI" id="CHEBI:597326"/>
    </ligand>
</feature>
<comment type="pathway">
    <text evidence="2 12">Amino-acid biosynthesis; L-threonine biosynthesis; L-threonine from L-aspartate: step 5/5.</text>
</comment>
<evidence type="ECO:0000256" key="12">
    <source>
        <dbReference type="PIRNR" id="PIRNR038945"/>
    </source>
</evidence>
<evidence type="ECO:0000259" key="16">
    <source>
        <dbReference type="Pfam" id="PF00291"/>
    </source>
</evidence>
<keyword evidence="7 12" id="KW-0791">Threonine biosynthesis</keyword>
<evidence type="ECO:0000256" key="7">
    <source>
        <dbReference type="ARBA" id="ARBA00022697"/>
    </source>
</evidence>
<evidence type="ECO:0000256" key="13">
    <source>
        <dbReference type="PIRSR" id="PIRSR038945-1"/>
    </source>
</evidence>
<dbReference type="GO" id="GO:0004795">
    <property type="term" value="F:threonine synthase activity"/>
    <property type="evidence" value="ECO:0007669"/>
    <property type="project" value="UniProtKB-UniRule"/>
</dbReference>
<dbReference type="FunFam" id="3.40.50.1100:FF:000014">
    <property type="entry name" value="Threonine synthase"/>
    <property type="match status" value="1"/>
</dbReference>
<dbReference type="InterPro" id="IPR036052">
    <property type="entry name" value="TrpB-like_PALP_sf"/>
</dbReference>
<reference evidence="17 18" key="1">
    <citation type="submission" date="2017-04" db="EMBL/GenBank/DDBJ databases">
        <title>Draft Aigarchaeota genome from a New Zealand hot spring.</title>
        <authorList>
            <person name="Reysenbach A.-L."/>
            <person name="Donaho J.A."/>
            <person name="Gerhart J."/>
            <person name="Kelley J.F."/>
            <person name="Kouba K."/>
            <person name="Podar M."/>
            <person name="Stott M."/>
        </authorList>
    </citation>
    <scope>NUCLEOTIDE SEQUENCE [LARGE SCALE GENOMIC DNA]</scope>
    <source>
        <strain evidence="17">NZ13_MG1</strain>
    </source>
</reference>
<evidence type="ECO:0000256" key="8">
    <source>
        <dbReference type="ARBA" id="ARBA00022898"/>
    </source>
</evidence>
<dbReference type="UniPathway" id="UPA00050">
    <property type="reaction ID" value="UER00065"/>
</dbReference>
<evidence type="ECO:0000256" key="10">
    <source>
        <dbReference type="ARBA" id="ARBA00049144"/>
    </source>
</evidence>
<evidence type="ECO:0000256" key="15">
    <source>
        <dbReference type="PIRSR" id="PIRSR038945-3"/>
    </source>
</evidence>
<dbReference type="Proteomes" id="UP000244066">
    <property type="component" value="Unassembled WGS sequence"/>
</dbReference>
<dbReference type="GO" id="GO:0006567">
    <property type="term" value="P:L-threonine catabolic process"/>
    <property type="evidence" value="ECO:0007669"/>
    <property type="project" value="TreeGrafter"/>
</dbReference>
<organism evidence="17 18">
    <name type="scientific">Candidatus Terraquivivens tikiterensis</name>
    <dbReference type="NCBI Taxonomy" id="1980982"/>
    <lineage>
        <taxon>Archaea</taxon>
        <taxon>Nitrososphaerota</taxon>
        <taxon>Candidatus Wolframiiraptoraceae</taxon>
        <taxon>Candidatus Terraquivivens</taxon>
    </lineage>
</organism>
<evidence type="ECO:0000256" key="14">
    <source>
        <dbReference type="PIRSR" id="PIRSR038945-2"/>
    </source>
</evidence>
<evidence type="ECO:0000256" key="5">
    <source>
        <dbReference type="ARBA" id="ARBA00018679"/>
    </source>
</evidence>
<comment type="catalytic activity">
    <reaction evidence="10 12">
        <text>O-phospho-L-homoserine + H2O = L-threonine + phosphate</text>
        <dbReference type="Rhea" id="RHEA:10840"/>
        <dbReference type="ChEBI" id="CHEBI:15377"/>
        <dbReference type="ChEBI" id="CHEBI:43474"/>
        <dbReference type="ChEBI" id="CHEBI:57590"/>
        <dbReference type="ChEBI" id="CHEBI:57926"/>
        <dbReference type="EC" id="4.2.3.1"/>
    </reaction>
</comment>
<feature type="cross-link" description="Isoglutamyl lysine isopeptide (Lys-Gln) (interchain with Q-Cter in protein Pup)" evidence="15">
    <location>
        <position position="190"/>
    </location>
</feature>
<feature type="binding site" evidence="13">
    <location>
        <begin position="234"/>
        <end position="238"/>
    </location>
    <ligand>
        <name>pyridoxal 5'-phosphate</name>
        <dbReference type="ChEBI" id="CHEBI:597326"/>
    </ligand>
</feature>
<comment type="caution">
    <text evidence="17">The sequence shown here is derived from an EMBL/GenBank/DDBJ whole genome shotgun (WGS) entry which is preliminary data.</text>
</comment>
<keyword evidence="8 12" id="KW-0663">Pyridoxal phosphate</keyword>
<dbReference type="InterPro" id="IPR000634">
    <property type="entry name" value="Ser/Thr_deHydtase_PyrdxlP-BS"/>
</dbReference>
<feature type="domain" description="Tryptophan synthase beta chain-like PALP" evidence="16">
    <location>
        <begin position="70"/>
        <end position="373"/>
    </location>
</feature>
<dbReference type="InterPro" id="IPR026260">
    <property type="entry name" value="Thr_Synthase_bac/arc"/>
</dbReference>
<dbReference type="AlphaFoldDB" id="A0A2R7Y9B1"/>
<evidence type="ECO:0000313" key="17">
    <source>
        <dbReference type="EMBL" id="PUA34131.1"/>
    </source>
</evidence>
<comment type="cofactor">
    <cofactor evidence="1 12 13">
        <name>pyridoxal 5'-phosphate</name>
        <dbReference type="ChEBI" id="CHEBI:597326"/>
    </cofactor>
</comment>
<dbReference type="PANTHER" id="PTHR48078:SF6">
    <property type="entry name" value="L-THREONINE DEHYDRATASE CATABOLIC TDCB"/>
    <property type="match status" value="1"/>
</dbReference>
<evidence type="ECO:0000313" key="18">
    <source>
        <dbReference type="Proteomes" id="UP000244066"/>
    </source>
</evidence>
<dbReference type="EC" id="4.2.3.1" evidence="4 11"/>
<feature type="modified residue" description="N6-(pyridoxal phosphate)lysine" evidence="14">
    <location>
        <position position="108"/>
    </location>
</feature>
<dbReference type="GO" id="GO:0004794">
    <property type="term" value="F:threonine deaminase activity"/>
    <property type="evidence" value="ECO:0007669"/>
    <property type="project" value="TreeGrafter"/>
</dbReference>
<dbReference type="FunFam" id="3.40.50.1100:FF:000013">
    <property type="entry name" value="Threonine synthase"/>
    <property type="match status" value="1"/>
</dbReference>
<evidence type="ECO:0000256" key="3">
    <source>
        <dbReference type="ARBA" id="ARBA00005517"/>
    </source>
</evidence>
<evidence type="ECO:0000256" key="11">
    <source>
        <dbReference type="NCBIfam" id="TIGR00260"/>
    </source>
</evidence>
<dbReference type="CDD" id="cd01563">
    <property type="entry name" value="Thr-synth_1"/>
    <property type="match status" value="1"/>
</dbReference>
<comment type="function">
    <text evidence="12">Catalyzes the gamma-elimination of phosphate from L-phosphohomoserine and the beta-addition of water to produce L-threonine.</text>
</comment>
<dbReference type="InterPro" id="IPR050147">
    <property type="entry name" value="Ser/Thr_Dehydratase"/>
</dbReference>
<keyword evidence="6 12" id="KW-0028">Amino-acid biosynthesis</keyword>
<evidence type="ECO:0000256" key="9">
    <source>
        <dbReference type="ARBA" id="ARBA00023239"/>
    </source>
</evidence>